<reference evidence="5" key="2">
    <citation type="submission" date="2025-08" db="UniProtKB">
        <authorList>
            <consortium name="RefSeq"/>
        </authorList>
    </citation>
    <scope>IDENTIFICATION</scope>
    <source>
        <tissue evidence="5">Leaves</tissue>
    </source>
</reference>
<dbReference type="PROSITE" id="PS50088">
    <property type="entry name" value="ANK_REPEAT"/>
    <property type="match status" value="5"/>
</dbReference>
<keyword evidence="4" id="KW-1185">Reference proteome</keyword>
<evidence type="ECO:0000313" key="5">
    <source>
        <dbReference type="RefSeq" id="XP_071920060.1"/>
    </source>
</evidence>
<dbReference type="PRINTS" id="PR01415">
    <property type="entry name" value="ANKYRIN"/>
</dbReference>
<evidence type="ECO:0000313" key="4">
    <source>
        <dbReference type="Proteomes" id="UP001652660"/>
    </source>
</evidence>
<gene>
    <name evidence="5" type="primary">LOC140013811</name>
</gene>
<evidence type="ECO:0000256" key="2">
    <source>
        <dbReference type="PROSITE-ProRule" id="PRU00339"/>
    </source>
</evidence>
<feature type="repeat" description="TPR" evidence="2">
    <location>
        <begin position="365"/>
        <end position="398"/>
    </location>
</feature>
<dbReference type="SMART" id="SM00248">
    <property type="entry name" value="ANK"/>
    <property type="match status" value="7"/>
</dbReference>
<feature type="repeat" description="ANK" evidence="1">
    <location>
        <begin position="40"/>
        <end position="62"/>
    </location>
</feature>
<dbReference type="PANTHER" id="PTHR46224:SF67">
    <property type="entry name" value="HSP70-HSP90 ORGANIZING PROTEIN 3-LIKE"/>
    <property type="match status" value="1"/>
</dbReference>
<dbReference type="Pfam" id="PF25575">
    <property type="entry name" value="TPR_BSK1_C"/>
    <property type="match status" value="1"/>
</dbReference>
<dbReference type="Gene3D" id="1.25.40.10">
    <property type="entry name" value="Tetratricopeptide repeat domain"/>
    <property type="match status" value="1"/>
</dbReference>
<dbReference type="GeneID" id="140013811"/>
<dbReference type="Pfam" id="PF12796">
    <property type="entry name" value="Ank_2"/>
    <property type="match status" value="3"/>
</dbReference>
<keyword evidence="2" id="KW-0802">TPR repeat</keyword>
<feature type="repeat" description="ANK" evidence="1">
    <location>
        <begin position="205"/>
        <end position="237"/>
    </location>
</feature>
<dbReference type="PANTHER" id="PTHR46224">
    <property type="entry name" value="ANKYRIN REPEAT FAMILY PROTEIN"/>
    <property type="match status" value="1"/>
</dbReference>
<protein>
    <submittedName>
        <fullName evidence="5">Uncharacterized protein isoform X1</fullName>
    </submittedName>
</protein>
<feature type="repeat" description="ANK" evidence="1">
    <location>
        <begin position="140"/>
        <end position="172"/>
    </location>
</feature>
<dbReference type="Gene3D" id="1.25.40.20">
    <property type="entry name" value="Ankyrin repeat-containing domain"/>
    <property type="match status" value="3"/>
</dbReference>
<feature type="repeat" description="ANK" evidence="1">
    <location>
        <begin position="108"/>
        <end position="140"/>
    </location>
</feature>
<dbReference type="SMART" id="SM00028">
    <property type="entry name" value="TPR"/>
    <property type="match status" value="3"/>
</dbReference>
<sequence length="435" mass="47764">MATSREAEQRNRAFLRAAFDGNLTLLKTFGKSHSGFKDPNGRTALHLAAAAGKTEICGYLIDQLKLDMDGRDDDLGDTPLILAIVENHNSTAAFLIEHGAEIMKSNYKAFTPLHYAAEEGNKEILQLLISKGAEIDSNSESGTPLQCAALSGKGEAVKILLDNKANPNSVTQLYFPPLMLSIIARSFNCLDLLLKAGADPNLGSCGKTPLIAAACEGETEIINCLLKSGADPNARDNCGVTPLEHAAMRGEHAAVKVLFPITSRISSFPDWSFTGIMKHICSAKARKQRDCRRREVFQMSKSKGEDAFKRKDYLDAIHWYTEANLADPADATIYSNRSLCWALLNQGSHALSDAEMCVKLRPMWAKAHYREGAAWMLLNDYPNASQSFSEALKFDPANKEIQKAHSLMKLNICDREAVEAAFGIPVSENMRILRI</sequence>
<reference evidence="4" key="1">
    <citation type="journal article" date="2025" name="Foods">
        <title>Unveiling the Microbial Signatures of Arabica Coffee Cherries: Insights into Ripeness Specific Diversity, Functional Traits, and Implications for Quality and Safety.</title>
        <authorList>
            <consortium name="RefSeq"/>
            <person name="Tenea G.N."/>
            <person name="Cifuentes V."/>
            <person name="Reyes P."/>
            <person name="Cevallos-Vallejos M."/>
        </authorList>
    </citation>
    <scope>NUCLEOTIDE SEQUENCE [LARGE SCALE GENOMIC DNA]</scope>
</reference>
<evidence type="ECO:0000256" key="1">
    <source>
        <dbReference type="PROSITE-ProRule" id="PRU00023"/>
    </source>
</evidence>
<dbReference type="RefSeq" id="XP_071920060.1">
    <property type="nucleotide sequence ID" value="XM_072063959.1"/>
</dbReference>
<proteinExistence type="predicted"/>
<evidence type="ECO:0000259" key="3">
    <source>
        <dbReference type="Pfam" id="PF25575"/>
    </source>
</evidence>
<name>A0ABM4VKK3_COFAR</name>
<organism evidence="4 5">
    <name type="scientific">Coffea arabica</name>
    <name type="common">Arabian coffee</name>
    <dbReference type="NCBI Taxonomy" id="13443"/>
    <lineage>
        <taxon>Eukaryota</taxon>
        <taxon>Viridiplantae</taxon>
        <taxon>Streptophyta</taxon>
        <taxon>Embryophyta</taxon>
        <taxon>Tracheophyta</taxon>
        <taxon>Spermatophyta</taxon>
        <taxon>Magnoliopsida</taxon>
        <taxon>eudicotyledons</taxon>
        <taxon>Gunneridae</taxon>
        <taxon>Pentapetalae</taxon>
        <taxon>asterids</taxon>
        <taxon>lamiids</taxon>
        <taxon>Gentianales</taxon>
        <taxon>Rubiaceae</taxon>
        <taxon>Ixoroideae</taxon>
        <taxon>Gardenieae complex</taxon>
        <taxon>Bertiereae - Coffeeae clade</taxon>
        <taxon>Coffeeae</taxon>
        <taxon>Coffea</taxon>
    </lineage>
</organism>
<dbReference type="InterPro" id="IPR036770">
    <property type="entry name" value="Ankyrin_rpt-contain_sf"/>
</dbReference>
<dbReference type="InterPro" id="IPR002110">
    <property type="entry name" value="Ankyrin_rpt"/>
</dbReference>
<dbReference type="SUPFAM" id="SSF48452">
    <property type="entry name" value="TPR-like"/>
    <property type="match status" value="1"/>
</dbReference>
<dbReference type="PROSITE" id="PS50005">
    <property type="entry name" value="TPR"/>
    <property type="match status" value="1"/>
</dbReference>
<dbReference type="InterPro" id="IPR051616">
    <property type="entry name" value="Cul2-RING_E3_ligase_SR"/>
</dbReference>
<feature type="domain" description="Serine/threonine-protein kinase BSK1-like TPR repeats" evidence="3">
    <location>
        <begin position="299"/>
        <end position="369"/>
    </location>
</feature>
<keyword evidence="1" id="KW-0040">ANK repeat</keyword>
<dbReference type="InterPro" id="IPR011990">
    <property type="entry name" value="TPR-like_helical_dom_sf"/>
</dbReference>
<dbReference type="SUPFAM" id="SSF48403">
    <property type="entry name" value="Ankyrin repeat"/>
    <property type="match status" value="1"/>
</dbReference>
<accession>A0ABM4VKK3</accession>
<feature type="repeat" description="ANK" evidence="1">
    <location>
        <begin position="75"/>
        <end position="107"/>
    </location>
</feature>
<dbReference type="InterPro" id="IPR058209">
    <property type="entry name" value="TPR_BSK1_C"/>
</dbReference>
<dbReference type="PROSITE" id="PS50297">
    <property type="entry name" value="ANK_REP_REGION"/>
    <property type="match status" value="4"/>
</dbReference>
<dbReference type="Proteomes" id="UP001652660">
    <property type="component" value="Chromosome 1e"/>
</dbReference>
<dbReference type="InterPro" id="IPR019734">
    <property type="entry name" value="TPR_rpt"/>
</dbReference>